<dbReference type="eggNOG" id="ENOG5031DEY">
    <property type="taxonomic scope" value="Bacteria"/>
</dbReference>
<protein>
    <recommendedName>
        <fullName evidence="3">Tetratricopeptide repeat domain protein</fullName>
    </recommendedName>
</protein>
<dbReference type="Proteomes" id="UP000004095">
    <property type="component" value="Unassembled WGS sequence"/>
</dbReference>
<dbReference type="EMBL" id="AAWS01000018">
    <property type="protein sequence ID" value="EAY28121.1"/>
    <property type="molecule type" value="Genomic_DNA"/>
</dbReference>
<dbReference type="RefSeq" id="WP_004156074.1">
    <property type="nucleotide sequence ID" value="NZ_AAWS01000018.1"/>
</dbReference>
<proteinExistence type="predicted"/>
<reference evidence="1 2" key="1">
    <citation type="submission" date="2007-01" db="EMBL/GenBank/DDBJ databases">
        <authorList>
            <person name="Haygood M."/>
            <person name="Podell S."/>
            <person name="Anderson C."/>
            <person name="Hopkinson B."/>
            <person name="Roe K."/>
            <person name="Barbeau K."/>
            <person name="Gaasterland T."/>
            <person name="Ferriera S."/>
            <person name="Johnson J."/>
            <person name="Kravitz S."/>
            <person name="Beeson K."/>
            <person name="Sutton G."/>
            <person name="Rogers Y.-H."/>
            <person name="Friedman R."/>
            <person name="Frazier M."/>
            <person name="Venter J.C."/>
        </authorList>
    </citation>
    <scope>NUCLEOTIDE SEQUENCE [LARGE SCALE GENOMIC DNA]</scope>
    <source>
        <strain evidence="1 2">ATCC 23134</strain>
    </source>
</reference>
<dbReference type="SUPFAM" id="SSF48452">
    <property type="entry name" value="TPR-like"/>
    <property type="match status" value="1"/>
</dbReference>
<dbReference type="AlphaFoldDB" id="A1ZNL0"/>
<dbReference type="OrthoDB" id="707450at2"/>
<evidence type="ECO:0000313" key="1">
    <source>
        <dbReference type="EMBL" id="EAY28121.1"/>
    </source>
</evidence>
<dbReference type="InterPro" id="IPR011990">
    <property type="entry name" value="TPR-like_helical_dom_sf"/>
</dbReference>
<gene>
    <name evidence="1" type="ORF">M23134_02231</name>
</gene>
<evidence type="ECO:0008006" key="3">
    <source>
        <dbReference type="Google" id="ProtNLM"/>
    </source>
</evidence>
<accession>A1ZNL0</accession>
<comment type="caution">
    <text evidence="1">The sequence shown here is derived from an EMBL/GenBank/DDBJ whole genome shotgun (WGS) entry which is preliminary data.</text>
</comment>
<evidence type="ECO:0000313" key="2">
    <source>
        <dbReference type="Proteomes" id="UP000004095"/>
    </source>
</evidence>
<organism evidence="1 2">
    <name type="scientific">Microscilla marina ATCC 23134</name>
    <dbReference type="NCBI Taxonomy" id="313606"/>
    <lineage>
        <taxon>Bacteria</taxon>
        <taxon>Pseudomonadati</taxon>
        <taxon>Bacteroidota</taxon>
        <taxon>Cytophagia</taxon>
        <taxon>Cytophagales</taxon>
        <taxon>Microscillaceae</taxon>
        <taxon>Microscilla</taxon>
    </lineage>
</organism>
<keyword evidence="2" id="KW-1185">Reference proteome</keyword>
<name>A1ZNL0_MICM2</name>
<sequence>MSDSCIKHIEDYWKSKTGVSNELFNQGSFNEALLGYKEALYRAETLNNHFFDCIRVGIPFMQVYIISCNNIAYTYEVLGSKKEAKYMLRRVLYYLVDLLKHKKVKVTLVQTELKRAYLAYLQFAEKNEDPENKHKEEFQLLSQELNDVLAQVP</sequence>